<dbReference type="EMBL" id="JAQIZT010000001">
    <property type="protein sequence ID" value="KAJ7014884.1"/>
    <property type="molecule type" value="Genomic_DNA"/>
</dbReference>
<keyword evidence="2" id="KW-1185">Reference proteome</keyword>
<proteinExistence type="predicted"/>
<comment type="caution">
    <text evidence="1">The sequence shown here is derived from an EMBL/GenBank/DDBJ whole genome shotgun (WGS) entry which is preliminary data.</text>
</comment>
<gene>
    <name evidence="1" type="ORF">NC653_004244</name>
</gene>
<protein>
    <submittedName>
        <fullName evidence="1">Uncharacterized protein</fullName>
    </submittedName>
</protein>
<reference evidence="1 2" key="1">
    <citation type="journal article" date="2023" name="Mol. Ecol. Resour.">
        <title>Chromosome-level genome assembly of a triploid poplar Populus alba 'Berolinensis'.</title>
        <authorList>
            <person name="Chen S."/>
            <person name="Yu Y."/>
            <person name="Wang X."/>
            <person name="Wang S."/>
            <person name="Zhang T."/>
            <person name="Zhou Y."/>
            <person name="He R."/>
            <person name="Meng N."/>
            <person name="Wang Y."/>
            <person name="Liu W."/>
            <person name="Liu Z."/>
            <person name="Liu J."/>
            <person name="Guo Q."/>
            <person name="Huang H."/>
            <person name="Sederoff R.R."/>
            <person name="Wang G."/>
            <person name="Qu G."/>
            <person name="Chen S."/>
        </authorList>
    </citation>
    <scope>NUCLEOTIDE SEQUENCE [LARGE SCALE GENOMIC DNA]</scope>
    <source>
        <strain evidence="1">SC-2020</strain>
    </source>
</reference>
<evidence type="ECO:0000313" key="1">
    <source>
        <dbReference type="EMBL" id="KAJ7014884.1"/>
    </source>
</evidence>
<dbReference type="AlphaFoldDB" id="A0AAD6RTJ4"/>
<evidence type="ECO:0000313" key="2">
    <source>
        <dbReference type="Proteomes" id="UP001164929"/>
    </source>
</evidence>
<organism evidence="1 2">
    <name type="scientific">Populus alba x Populus x berolinensis</name>
    <dbReference type="NCBI Taxonomy" id="444605"/>
    <lineage>
        <taxon>Eukaryota</taxon>
        <taxon>Viridiplantae</taxon>
        <taxon>Streptophyta</taxon>
        <taxon>Embryophyta</taxon>
        <taxon>Tracheophyta</taxon>
        <taxon>Spermatophyta</taxon>
        <taxon>Magnoliopsida</taxon>
        <taxon>eudicotyledons</taxon>
        <taxon>Gunneridae</taxon>
        <taxon>Pentapetalae</taxon>
        <taxon>rosids</taxon>
        <taxon>fabids</taxon>
        <taxon>Malpighiales</taxon>
        <taxon>Salicaceae</taxon>
        <taxon>Saliceae</taxon>
        <taxon>Populus</taxon>
    </lineage>
</organism>
<name>A0AAD6RTJ4_9ROSI</name>
<dbReference type="Proteomes" id="UP001164929">
    <property type="component" value="Chromosome 1"/>
</dbReference>
<sequence>MLLAARVRSWFQNLAILLKKLSWPRISLNSHIQSFKTTDRSTQFPQHKTLFPHMALSENHHHHHVHFYFHLVVIFKTKWGFEEENEFGDLSGSVGSLQVIYSFMRLEVRGVLSKRKGAIFKCVRDWVVSGETWTVLVERRRIEGCFKV</sequence>
<dbReference type="PANTHER" id="PTHR36365">
    <property type="entry name" value="OS05G0500400 PROTEIN"/>
    <property type="match status" value="1"/>
</dbReference>
<accession>A0AAD6RTJ4</accession>
<dbReference type="GO" id="GO:0009507">
    <property type="term" value="C:chloroplast"/>
    <property type="evidence" value="ECO:0007669"/>
    <property type="project" value="TreeGrafter"/>
</dbReference>
<dbReference type="PANTHER" id="PTHR36365:SF1">
    <property type="entry name" value="OS05G0500400 PROTEIN"/>
    <property type="match status" value="1"/>
</dbReference>